<proteinExistence type="inferred from homology"/>
<evidence type="ECO:0000256" key="5">
    <source>
        <dbReference type="ARBA" id="ARBA00022692"/>
    </source>
</evidence>
<dbReference type="EMBL" id="ACVQ01000022">
    <property type="protein sequence ID" value="EET79339.1"/>
    <property type="molecule type" value="Genomic_DNA"/>
</dbReference>
<evidence type="ECO:0000313" key="10">
    <source>
        <dbReference type="Proteomes" id="UP000003107"/>
    </source>
</evidence>
<accession>C6RGY3</accession>
<dbReference type="AlphaFoldDB" id="C6RGY3"/>
<dbReference type="InterPro" id="IPR051906">
    <property type="entry name" value="TolC-like"/>
</dbReference>
<dbReference type="RefSeq" id="WP_002948839.1">
    <property type="nucleotide sequence ID" value="NZ_ACVQ01000022.1"/>
</dbReference>
<keyword evidence="10" id="KW-1185">Reference proteome</keyword>
<evidence type="ECO:0000256" key="3">
    <source>
        <dbReference type="ARBA" id="ARBA00022448"/>
    </source>
</evidence>
<keyword evidence="4" id="KW-1134">Transmembrane beta strand</keyword>
<dbReference type="Gene3D" id="1.20.1600.10">
    <property type="entry name" value="Outer membrane efflux proteins (OEP)"/>
    <property type="match status" value="1"/>
</dbReference>
<evidence type="ECO:0000256" key="7">
    <source>
        <dbReference type="ARBA" id="ARBA00023237"/>
    </source>
</evidence>
<keyword evidence="7" id="KW-0998">Cell outer membrane</keyword>
<protein>
    <submittedName>
        <fullName evidence="9">Type I secretion outer membrane protein, TolC family</fullName>
    </submittedName>
</protein>
<comment type="subcellular location">
    <subcellularLocation>
        <location evidence="1">Cell outer membrane</location>
    </subcellularLocation>
</comment>
<keyword evidence="6" id="KW-0472">Membrane</keyword>
<feature type="signal peptide" evidence="8">
    <location>
        <begin position="1"/>
        <end position="18"/>
    </location>
</feature>
<dbReference type="InterPro" id="IPR003423">
    <property type="entry name" value="OMP_efflux"/>
</dbReference>
<dbReference type="STRING" id="553219.CAMSH0001_1617"/>
<dbReference type="eggNOG" id="COG1538">
    <property type="taxonomic scope" value="Bacteria"/>
</dbReference>
<dbReference type="GO" id="GO:0015562">
    <property type="term" value="F:efflux transmembrane transporter activity"/>
    <property type="evidence" value="ECO:0007669"/>
    <property type="project" value="InterPro"/>
</dbReference>
<evidence type="ECO:0000256" key="1">
    <source>
        <dbReference type="ARBA" id="ARBA00004442"/>
    </source>
</evidence>
<evidence type="ECO:0000256" key="8">
    <source>
        <dbReference type="SAM" id="SignalP"/>
    </source>
</evidence>
<sequence>MKTKILLSALLASNLAFAQSVSLSQAYEMALENNNELKMTMYNSIASQERLSQATAMFLPTINAEAAYVGEKYDRMDRRRVSKINESYKKVGVSLSQSVFRPAIWYQRNQEEIRVRGNELMYENTKQELAKRVVEAYFNYTFASETLALAQSYEEANRAKYNQMQKSLEFGLVNKMDMLESKVRLDEALLGVNKAKLNIEVAKLELVKLVGQEIEVKDSFSNIDTEFFKKVNLSNFSDVARNFKFQDSVLAVEISEQEYKKRKSEHLPTLDFSISYANLYYIDNNYSGDRRRKLDTMLRFTLPLYTGGATSSRVEEGKLLRLASIEQQKDIQKEIEISQKRAINNYLNYIDECELMKRSLENAELYVKSIERGYEEGLKDAVNLFDARARVFKTRNEALTASYNLVLAYLEIQWLNSNISVDMMRDLQRAFR</sequence>
<dbReference type="GO" id="GO:1990281">
    <property type="term" value="C:efflux pump complex"/>
    <property type="evidence" value="ECO:0007669"/>
    <property type="project" value="TreeGrafter"/>
</dbReference>
<organism evidence="9 10">
    <name type="scientific">Campylobacter showae RM3277</name>
    <dbReference type="NCBI Taxonomy" id="553219"/>
    <lineage>
        <taxon>Bacteria</taxon>
        <taxon>Pseudomonadati</taxon>
        <taxon>Campylobacterota</taxon>
        <taxon>Epsilonproteobacteria</taxon>
        <taxon>Campylobacterales</taxon>
        <taxon>Campylobacteraceae</taxon>
        <taxon>Campylobacter</taxon>
    </lineage>
</organism>
<name>C6RGY3_9BACT</name>
<dbReference type="Proteomes" id="UP000003107">
    <property type="component" value="Unassembled WGS sequence"/>
</dbReference>
<dbReference type="Pfam" id="PF02321">
    <property type="entry name" value="OEP"/>
    <property type="match status" value="2"/>
</dbReference>
<dbReference type="GeneID" id="60991250"/>
<keyword evidence="5" id="KW-0812">Transmembrane</keyword>
<evidence type="ECO:0000256" key="4">
    <source>
        <dbReference type="ARBA" id="ARBA00022452"/>
    </source>
</evidence>
<gene>
    <name evidence="9" type="ORF">CAMSH0001_1617</name>
</gene>
<feature type="chain" id="PRO_5002970009" evidence="8">
    <location>
        <begin position="19"/>
        <end position="432"/>
    </location>
</feature>
<dbReference type="GO" id="GO:0015288">
    <property type="term" value="F:porin activity"/>
    <property type="evidence" value="ECO:0007669"/>
    <property type="project" value="TreeGrafter"/>
</dbReference>
<reference evidence="9 10" key="1">
    <citation type="submission" date="2009-07" db="EMBL/GenBank/DDBJ databases">
        <authorList>
            <person name="Madupu R."/>
            <person name="Sebastian Y."/>
            <person name="Durkin A.S."/>
            <person name="Torralba M."/>
            <person name="Methe B."/>
            <person name="Sutton G.G."/>
            <person name="Strausberg R.L."/>
            <person name="Nelson K.E."/>
        </authorList>
    </citation>
    <scope>NUCLEOTIDE SEQUENCE [LARGE SCALE GENOMIC DNA]</scope>
    <source>
        <strain evidence="9 10">RM3277</strain>
    </source>
</reference>
<dbReference type="PANTHER" id="PTHR30026:SF20">
    <property type="entry name" value="OUTER MEMBRANE PROTEIN TOLC"/>
    <property type="match status" value="1"/>
</dbReference>
<keyword evidence="3" id="KW-0813">Transport</keyword>
<dbReference type="PANTHER" id="PTHR30026">
    <property type="entry name" value="OUTER MEMBRANE PROTEIN TOLC"/>
    <property type="match status" value="1"/>
</dbReference>
<evidence type="ECO:0000256" key="6">
    <source>
        <dbReference type="ARBA" id="ARBA00023136"/>
    </source>
</evidence>
<evidence type="ECO:0000256" key="2">
    <source>
        <dbReference type="ARBA" id="ARBA00007613"/>
    </source>
</evidence>
<comment type="similarity">
    <text evidence="2">Belongs to the outer membrane factor (OMF) (TC 1.B.17) family.</text>
</comment>
<dbReference type="GO" id="GO:0009279">
    <property type="term" value="C:cell outer membrane"/>
    <property type="evidence" value="ECO:0007669"/>
    <property type="project" value="UniProtKB-SubCell"/>
</dbReference>
<keyword evidence="8" id="KW-0732">Signal</keyword>
<dbReference type="SUPFAM" id="SSF56954">
    <property type="entry name" value="Outer membrane efflux proteins (OEP)"/>
    <property type="match status" value="1"/>
</dbReference>
<comment type="caution">
    <text evidence="9">The sequence shown here is derived from an EMBL/GenBank/DDBJ whole genome shotgun (WGS) entry which is preliminary data.</text>
</comment>
<evidence type="ECO:0000313" key="9">
    <source>
        <dbReference type="EMBL" id="EET79339.1"/>
    </source>
</evidence>
<dbReference type="OrthoDB" id="9813458at2"/>